<evidence type="ECO:0000256" key="1">
    <source>
        <dbReference type="ARBA" id="ARBA00022723"/>
    </source>
</evidence>
<evidence type="ECO:0000259" key="2">
    <source>
        <dbReference type="Pfam" id="PF02979"/>
    </source>
</evidence>
<dbReference type="EMBL" id="JAEMUK010000008">
    <property type="protein sequence ID" value="MBJ7542733.1"/>
    <property type="molecule type" value="Genomic_DNA"/>
</dbReference>
<dbReference type="InterPro" id="IPR004232">
    <property type="entry name" value="CN_Hdrtase_a/SCN_Hdrlase_g"/>
</dbReference>
<evidence type="ECO:0000313" key="4">
    <source>
        <dbReference type="Proteomes" id="UP000623250"/>
    </source>
</evidence>
<dbReference type="RefSeq" id="WP_037233365.1">
    <property type="nucleotide sequence ID" value="NZ_JAEMUK010000008.1"/>
</dbReference>
<sequence>MINFLGIVGLRRVGGSAAPEGSTSRAIAKTPTVAPLGYYEALEAALSELLIAKGLIKAVDIQRAVEAFDAGSPAYGARLIARAWVDPGFKSRLFENANLAARELDCDAGPGRLIVVENTPHLHNLVVSSLGVSFARALLGRAPAWYESAAYRSRAVREPRQVLAEFGTDIPSYVEVRVHDAAADHVYLVMPMRPAGSEAFLEEDLAALVTRESMIGVQVPRLPGLLPNEGAASQPEA</sequence>
<organism evidence="3 4">
    <name type="scientific">Rhodomicrobium udaipurense</name>
    <dbReference type="NCBI Taxonomy" id="1202716"/>
    <lineage>
        <taxon>Bacteria</taxon>
        <taxon>Pseudomonadati</taxon>
        <taxon>Pseudomonadota</taxon>
        <taxon>Alphaproteobacteria</taxon>
        <taxon>Hyphomicrobiales</taxon>
        <taxon>Hyphomicrobiaceae</taxon>
        <taxon>Rhodomicrobium</taxon>
    </lineage>
</organism>
<dbReference type="GO" id="GO:0003824">
    <property type="term" value="F:catalytic activity"/>
    <property type="evidence" value="ECO:0007669"/>
    <property type="project" value="InterPro"/>
</dbReference>
<keyword evidence="1" id="KW-0479">Metal-binding</keyword>
<dbReference type="SUPFAM" id="SSF56209">
    <property type="entry name" value="Nitrile hydratase alpha chain"/>
    <property type="match status" value="1"/>
</dbReference>
<dbReference type="Pfam" id="PF02979">
    <property type="entry name" value="NHase_alpha"/>
    <property type="match status" value="1"/>
</dbReference>
<name>A0A8I1G8Y2_9HYPH</name>
<reference evidence="3 4" key="1">
    <citation type="submission" date="2020-12" db="EMBL/GenBank/DDBJ databases">
        <title>Revised draft genomes of Rhodomicrobium vannielii ATCC 17100 and Rhodomicrobium udaipurense JA643.</title>
        <authorList>
            <person name="Conners E.M."/>
            <person name="Davenport E.J."/>
            <person name="Bose A."/>
        </authorList>
    </citation>
    <scope>NUCLEOTIDE SEQUENCE [LARGE SCALE GENOMIC DNA]</scope>
    <source>
        <strain evidence="3 4">JA643</strain>
    </source>
</reference>
<accession>A0A8I1G8Y2</accession>
<feature type="domain" description="Nitrile hydratase alpha/Thiocyanate hydrolase gamma" evidence="2">
    <location>
        <begin position="39"/>
        <end position="218"/>
    </location>
</feature>
<comment type="caution">
    <text evidence="3">The sequence shown here is derived from an EMBL/GenBank/DDBJ whole genome shotgun (WGS) entry which is preliminary data.</text>
</comment>
<keyword evidence="4" id="KW-1185">Reference proteome</keyword>
<gene>
    <name evidence="3" type="ORF">JDN41_04085</name>
</gene>
<evidence type="ECO:0000313" key="3">
    <source>
        <dbReference type="EMBL" id="MBJ7542733.1"/>
    </source>
</evidence>
<dbReference type="Gene3D" id="3.90.330.10">
    <property type="entry name" value="Nitrile hydratase alpha /Thiocyanate hydrolase gamma"/>
    <property type="match status" value="1"/>
</dbReference>
<dbReference type="AlphaFoldDB" id="A0A8I1G8Y2"/>
<dbReference type="Proteomes" id="UP000623250">
    <property type="component" value="Unassembled WGS sequence"/>
</dbReference>
<proteinExistence type="predicted"/>
<dbReference type="GO" id="GO:0046914">
    <property type="term" value="F:transition metal ion binding"/>
    <property type="evidence" value="ECO:0007669"/>
    <property type="project" value="InterPro"/>
</dbReference>
<dbReference type="InterPro" id="IPR036648">
    <property type="entry name" value="CN_Hdrase_a/SCN_Hdrase_g_sf"/>
</dbReference>
<protein>
    <submittedName>
        <fullName evidence="3">Nitrile hydratase subunit alpha</fullName>
    </submittedName>
</protein>